<dbReference type="AlphaFoldDB" id="A0A0N9HH46"/>
<protein>
    <submittedName>
        <fullName evidence="1">Uncharacterized protein</fullName>
    </submittedName>
</protein>
<proteinExistence type="predicted"/>
<sequence length="36" mass="4220">MFSGSFVNRDQIAFFRYPMRLLTYKQPYKADGNADA</sequence>
<organism evidence="1">
    <name type="scientific">uncultured bacterium 5E7</name>
    <dbReference type="NCBI Taxonomy" id="1701324"/>
    <lineage>
        <taxon>Bacteria</taxon>
        <taxon>environmental samples</taxon>
    </lineage>
</organism>
<evidence type="ECO:0000313" key="1">
    <source>
        <dbReference type="EMBL" id="ALG05252.2"/>
    </source>
</evidence>
<reference evidence="1" key="1">
    <citation type="submission" date="2016-04" db="EMBL/GenBank/DDBJ databases">
        <title>Exploring the genomic information of specific uncultured soil bacteria through a new metagenomic library-based strategy.</title>
        <authorList>
            <person name="Liu Y."/>
            <person name="Zhang R."/>
        </authorList>
    </citation>
    <scope>NUCLEOTIDE SEQUENCE</scope>
</reference>
<accession>A0A0N9HH46</accession>
<gene>
    <name evidence="1" type="ORF">5E7_034</name>
</gene>
<dbReference type="EMBL" id="KT342855">
    <property type="protein sequence ID" value="ALG05252.2"/>
    <property type="molecule type" value="Genomic_DNA"/>
</dbReference>
<name>A0A0N9HH46_9BACT</name>